<reference evidence="1" key="2">
    <citation type="submission" date="2021-04" db="EMBL/GenBank/DDBJ databases">
        <authorList>
            <person name="Gilroy R."/>
        </authorList>
    </citation>
    <scope>NUCLEOTIDE SEQUENCE</scope>
    <source>
        <strain evidence="1">CHK179-7159</strain>
    </source>
</reference>
<dbReference type="AlphaFoldDB" id="A0A9D2L120"/>
<protein>
    <submittedName>
        <fullName evidence="1">Uncharacterized protein</fullName>
    </submittedName>
</protein>
<accession>A0A9D2L120</accession>
<dbReference type="Proteomes" id="UP000886858">
    <property type="component" value="Unassembled WGS sequence"/>
</dbReference>
<name>A0A9D2L120_9FIRM</name>
<evidence type="ECO:0000313" key="2">
    <source>
        <dbReference type="Proteomes" id="UP000886858"/>
    </source>
</evidence>
<comment type="caution">
    <text evidence="1">The sequence shown here is derived from an EMBL/GenBank/DDBJ whole genome shotgun (WGS) entry which is preliminary data.</text>
</comment>
<evidence type="ECO:0000313" key="1">
    <source>
        <dbReference type="EMBL" id="HJA94273.1"/>
    </source>
</evidence>
<organism evidence="1 2">
    <name type="scientific">Candidatus Eisenbergiella merdipullorum</name>
    <dbReference type="NCBI Taxonomy" id="2838553"/>
    <lineage>
        <taxon>Bacteria</taxon>
        <taxon>Bacillati</taxon>
        <taxon>Bacillota</taxon>
        <taxon>Clostridia</taxon>
        <taxon>Lachnospirales</taxon>
        <taxon>Lachnospiraceae</taxon>
        <taxon>Eisenbergiella</taxon>
    </lineage>
</organism>
<sequence length="46" mass="5339">MPEWLKKRIMEETAPDIMEAWMQASVTATSVKDFLEKTGLKEPENK</sequence>
<proteinExistence type="predicted"/>
<reference evidence="1" key="1">
    <citation type="journal article" date="2021" name="PeerJ">
        <title>Extensive microbial diversity within the chicken gut microbiome revealed by metagenomics and culture.</title>
        <authorList>
            <person name="Gilroy R."/>
            <person name="Ravi A."/>
            <person name="Getino M."/>
            <person name="Pursley I."/>
            <person name="Horton D.L."/>
            <person name="Alikhan N.F."/>
            <person name="Baker D."/>
            <person name="Gharbi K."/>
            <person name="Hall N."/>
            <person name="Watson M."/>
            <person name="Adriaenssens E.M."/>
            <person name="Foster-Nyarko E."/>
            <person name="Jarju S."/>
            <person name="Secka A."/>
            <person name="Antonio M."/>
            <person name="Oren A."/>
            <person name="Chaudhuri R.R."/>
            <person name="La Ragione R."/>
            <person name="Hildebrand F."/>
            <person name="Pallen M.J."/>
        </authorList>
    </citation>
    <scope>NUCLEOTIDE SEQUENCE</scope>
    <source>
        <strain evidence="1">CHK179-7159</strain>
    </source>
</reference>
<dbReference type="EMBL" id="DWYY01000166">
    <property type="protein sequence ID" value="HJA94273.1"/>
    <property type="molecule type" value="Genomic_DNA"/>
</dbReference>
<gene>
    <name evidence="1" type="ORF">H9717_14375</name>
</gene>